<dbReference type="PROSITE" id="PS00101">
    <property type="entry name" value="HEXAPEP_TRANSFERASES"/>
    <property type="match status" value="1"/>
</dbReference>
<evidence type="ECO:0000256" key="1">
    <source>
        <dbReference type="ARBA" id="ARBA00007274"/>
    </source>
</evidence>
<keyword evidence="4 5" id="KW-0012">Acyltransferase</keyword>
<dbReference type="Pfam" id="PF00132">
    <property type="entry name" value="Hexapep"/>
    <property type="match status" value="1"/>
</dbReference>
<keyword evidence="3" id="KW-0677">Repeat</keyword>
<accession>A0ABW5NCT0</accession>
<dbReference type="EMBL" id="JBHULX010000039">
    <property type="protein sequence ID" value="MFD2592804.1"/>
    <property type="molecule type" value="Genomic_DNA"/>
</dbReference>
<proteinExistence type="inferred from homology"/>
<dbReference type="CDD" id="cd03357">
    <property type="entry name" value="LbH_MAT_GAT"/>
    <property type="match status" value="1"/>
</dbReference>
<reference evidence="8" key="1">
    <citation type="journal article" date="2019" name="Int. J. Syst. Evol. Microbiol.">
        <title>The Global Catalogue of Microorganisms (GCM) 10K type strain sequencing project: providing services to taxonomists for standard genome sequencing and annotation.</title>
        <authorList>
            <consortium name="The Broad Institute Genomics Platform"/>
            <consortium name="The Broad Institute Genome Sequencing Center for Infectious Disease"/>
            <person name="Wu L."/>
            <person name="Ma J."/>
        </authorList>
    </citation>
    <scope>NUCLEOTIDE SEQUENCE [LARGE SCALE GENOMIC DNA]</scope>
    <source>
        <strain evidence="8">KCTC 42423</strain>
    </source>
</reference>
<dbReference type="GO" id="GO:0016746">
    <property type="term" value="F:acyltransferase activity"/>
    <property type="evidence" value="ECO:0007669"/>
    <property type="project" value="UniProtKB-KW"/>
</dbReference>
<evidence type="ECO:0000313" key="7">
    <source>
        <dbReference type="EMBL" id="MFD2592804.1"/>
    </source>
</evidence>
<dbReference type="InterPro" id="IPR039369">
    <property type="entry name" value="LacA-like"/>
</dbReference>
<sequence length="194" mass="21130">MSTTEKQKMLAGKIYNSRDPELLEMHHKARKLLSKLNTLDSRDLETRKAILSDLLGNISEGVWVESPFFCDYGENISLGENSLINMNCVLLDVNKITIGKNVLIAPAVQIYTATHPVNPDERLVKNPTKDQATFTTYGKPVTIGDNVWIGGNSTILPGVTIGNNVTIGAGSVVTKNIPDNTIAVGNPCRIVKKV</sequence>
<dbReference type="SMART" id="SM01266">
    <property type="entry name" value="Mac"/>
    <property type="match status" value="1"/>
</dbReference>
<dbReference type="InterPro" id="IPR024688">
    <property type="entry name" value="Mac_dom"/>
</dbReference>
<feature type="domain" description="Maltose/galactoside acetyltransferase" evidence="6">
    <location>
        <begin position="6"/>
        <end position="60"/>
    </location>
</feature>
<dbReference type="RefSeq" id="WP_378254929.1">
    <property type="nucleotide sequence ID" value="NZ_JBHSJV010000001.1"/>
</dbReference>
<evidence type="ECO:0000256" key="5">
    <source>
        <dbReference type="RuleBase" id="RU367021"/>
    </source>
</evidence>
<evidence type="ECO:0000259" key="6">
    <source>
        <dbReference type="SMART" id="SM01266"/>
    </source>
</evidence>
<dbReference type="InterPro" id="IPR011004">
    <property type="entry name" value="Trimer_LpxA-like_sf"/>
</dbReference>
<dbReference type="EC" id="2.3.1.-" evidence="5"/>
<keyword evidence="8" id="KW-1185">Reference proteome</keyword>
<dbReference type="Pfam" id="PF12464">
    <property type="entry name" value="Mac"/>
    <property type="match status" value="1"/>
</dbReference>
<comment type="similarity">
    <text evidence="1 5">Belongs to the transferase hexapeptide repeat family.</text>
</comment>
<evidence type="ECO:0000256" key="2">
    <source>
        <dbReference type="ARBA" id="ARBA00022679"/>
    </source>
</evidence>
<evidence type="ECO:0000256" key="4">
    <source>
        <dbReference type="ARBA" id="ARBA00023315"/>
    </source>
</evidence>
<protein>
    <recommendedName>
        <fullName evidence="5">Acetyltransferase</fullName>
        <ecNumber evidence="5">2.3.1.-</ecNumber>
    </recommendedName>
</protein>
<dbReference type="PANTHER" id="PTHR43017:SF1">
    <property type="entry name" value="ACETYLTRANSFERASE YJL218W-RELATED"/>
    <property type="match status" value="1"/>
</dbReference>
<keyword evidence="2 5" id="KW-0808">Transferase</keyword>
<gene>
    <name evidence="7" type="ORF">ACFSTE_18345</name>
</gene>
<dbReference type="PANTHER" id="PTHR43017">
    <property type="entry name" value="GALACTOSIDE O-ACETYLTRANSFERASE"/>
    <property type="match status" value="1"/>
</dbReference>
<evidence type="ECO:0000256" key="3">
    <source>
        <dbReference type="ARBA" id="ARBA00022737"/>
    </source>
</evidence>
<dbReference type="SUPFAM" id="SSF51161">
    <property type="entry name" value="Trimeric LpxA-like enzymes"/>
    <property type="match status" value="1"/>
</dbReference>
<evidence type="ECO:0000313" key="8">
    <source>
        <dbReference type="Proteomes" id="UP001597459"/>
    </source>
</evidence>
<comment type="caution">
    <text evidence="7">The sequence shown here is derived from an EMBL/GenBank/DDBJ whole genome shotgun (WGS) entry which is preliminary data.</text>
</comment>
<dbReference type="InterPro" id="IPR001451">
    <property type="entry name" value="Hexapep"/>
</dbReference>
<name>A0ABW5NCT0_9FLAO</name>
<organism evidence="7 8">
    <name type="scientific">Aquimarina hainanensis</name>
    <dbReference type="NCBI Taxonomy" id="1578017"/>
    <lineage>
        <taxon>Bacteria</taxon>
        <taxon>Pseudomonadati</taxon>
        <taxon>Bacteroidota</taxon>
        <taxon>Flavobacteriia</taxon>
        <taxon>Flavobacteriales</taxon>
        <taxon>Flavobacteriaceae</taxon>
        <taxon>Aquimarina</taxon>
    </lineage>
</organism>
<dbReference type="InterPro" id="IPR018357">
    <property type="entry name" value="Hexapep_transf_CS"/>
</dbReference>
<dbReference type="Proteomes" id="UP001597459">
    <property type="component" value="Unassembled WGS sequence"/>
</dbReference>
<dbReference type="Gene3D" id="2.160.10.10">
    <property type="entry name" value="Hexapeptide repeat proteins"/>
    <property type="match status" value="1"/>
</dbReference>